<dbReference type="Proteomes" id="UP000260943">
    <property type="component" value="Unassembled WGS sequence"/>
</dbReference>
<evidence type="ECO:0008006" key="11">
    <source>
        <dbReference type="Google" id="ProtNLM"/>
    </source>
</evidence>
<feature type="compositionally biased region" description="Low complexity" evidence="8">
    <location>
        <begin position="117"/>
        <end position="166"/>
    </location>
</feature>
<dbReference type="Pfam" id="PF02416">
    <property type="entry name" value="TatA_B_E"/>
    <property type="match status" value="1"/>
</dbReference>
<accession>A0A3E4QUK4</accession>
<evidence type="ECO:0000256" key="5">
    <source>
        <dbReference type="ARBA" id="ARBA00022989"/>
    </source>
</evidence>
<evidence type="ECO:0000313" key="10">
    <source>
        <dbReference type="Proteomes" id="UP000260943"/>
    </source>
</evidence>
<evidence type="ECO:0000256" key="7">
    <source>
        <dbReference type="ARBA" id="ARBA00023136"/>
    </source>
</evidence>
<protein>
    <recommendedName>
        <fullName evidence="11">Sec-independent protein translocase protein TatA</fullName>
    </recommendedName>
</protein>
<reference evidence="9 10" key="1">
    <citation type="submission" date="2018-08" db="EMBL/GenBank/DDBJ databases">
        <title>A genome reference for cultivated species of the human gut microbiota.</title>
        <authorList>
            <person name="Zou Y."/>
            <person name="Xue W."/>
            <person name="Luo G."/>
        </authorList>
    </citation>
    <scope>NUCLEOTIDE SEQUENCE [LARGE SCALE GENOMIC DNA]</scope>
    <source>
        <strain evidence="9 10">TF08-14</strain>
    </source>
</reference>
<keyword evidence="2" id="KW-0813">Transport</keyword>
<keyword evidence="5" id="KW-1133">Transmembrane helix</keyword>
<proteinExistence type="predicted"/>
<keyword evidence="6" id="KW-0811">Translocation</keyword>
<feature type="region of interest" description="Disordered" evidence="8">
    <location>
        <begin position="61"/>
        <end position="216"/>
    </location>
</feature>
<evidence type="ECO:0000256" key="3">
    <source>
        <dbReference type="ARBA" id="ARBA00022692"/>
    </source>
</evidence>
<evidence type="ECO:0000256" key="4">
    <source>
        <dbReference type="ARBA" id="ARBA00022927"/>
    </source>
</evidence>
<evidence type="ECO:0000256" key="2">
    <source>
        <dbReference type="ARBA" id="ARBA00022448"/>
    </source>
</evidence>
<keyword evidence="7" id="KW-0472">Membrane</keyword>
<dbReference type="Gene3D" id="1.20.5.3310">
    <property type="match status" value="1"/>
</dbReference>
<feature type="compositionally biased region" description="Basic and acidic residues" evidence="8">
    <location>
        <begin position="173"/>
        <end position="183"/>
    </location>
</feature>
<feature type="compositionally biased region" description="Low complexity" evidence="8">
    <location>
        <begin position="61"/>
        <end position="79"/>
    </location>
</feature>
<keyword evidence="3" id="KW-0812">Transmembrane</keyword>
<feature type="compositionally biased region" description="Low complexity" evidence="8">
    <location>
        <begin position="193"/>
        <end position="216"/>
    </location>
</feature>
<dbReference type="AlphaFoldDB" id="A0A3E4QUK4"/>
<sequence length="216" mass="22301">MFGISSTELMIIVIFGFLLFGPDKLPQIGRTLGRALRQFRETQEKMTSVVQSEVIDPMTAAAAAPVKPKKSGSSSTSSTAEDDSDLDSVGEPTPRRKETFAERRARLAAEKAEKEAAAAQAEATESGNASGAASIDAASAAGDADDAVVTAPTATAGQSVDAADQPEPAEEEPAVRTTEDLYARRPRKRKAAADAPATDDAADSSSADASAEGGEQ</sequence>
<dbReference type="GO" id="GO:0016020">
    <property type="term" value="C:membrane"/>
    <property type="evidence" value="ECO:0007669"/>
    <property type="project" value="UniProtKB-ARBA"/>
</dbReference>
<comment type="caution">
    <text evidence="9">The sequence shown here is derived from an EMBL/GenBank/DDBJ whole genome shotgun (WGS) entry which is preliminary data.</text>
</comment>
<organism evidence="9 10">
    <name type="scientific">Collinsella tanakaei</name>
    <dbReference type="NCBI Taxonomy" id="626935"/>
    <lineage>
        <taxon>Bacteria</taxon>
        <taxon>Bacillati</taxon>
        <taxon>Actinomycetota</taxon>
        <taxon>Coriobacteriia</taxon>
        <taxon>Coriobacteriales</taxon>
        <taxon>Coriobacteriaceae</taxon>
        <taxon>Collinsella</taxon>
    </lineage>
</organism>
<dbReference type="InterPro" id="IPR003369">
    <property type="entry name" value="TatA/B/E"/>
</dbReference>
<comment type="subcellular location">
    <subcellularLocation>
        <location evidence="1">Membrane</location>
        <topology evidence="1">Single-pass membrane protein</topology>
    </subcellularLocation>
</comment>
<dbReference type="GO" id="GO:0015031">
    <property type="term" value="P:protein transport"/>
    <property type="evidence" value="ECO:0007669"/>
    <property type="project" value="UniProtKB-KW"/>
</dbReference>
<dbReference type="PANTHER" id="PTHR42982">
    <property type="entry name" value="SEC-INDEPENDENT PROTEIN TRANSLOCASE PROTEIN TATA"/>
    <property type="match status" value="1"/>
</dbReference>
<evidence type="ECO:0000256" key="1">
    <source>
        <dbReference type="ARBA" id="ARBA00004167"/>
    </source>
</evidence>
<evidence type="ECO:0000313" key="9">
    <source>
        <dbReference type="EMBL" id="RGL10484.1"/>
    </source>
</evidence>
<feature type="compositionally biased region" description="Basic and acidic residues" evidence="8">
    <location>
        <begin position="93"/>
        <end position="116"/>
    </location>
</feature>
<evidence type="ECO:0000256" key="6">
    <source>
        <dbReference type="ARBA" id="ARBA00023010"/>
    </source>
</evidence>
<dbReference type="PRINTS" id="PR01506">
    <property type="entry name" value="TATBPROTEIN"/>
</dbReference>
<dbReference type="RefSeq" id="WP_117679541.1">
    <property type="nucleotide sequence ID" value="NZ_CALJOO010000046.1"/>
</dbReference>
<keyword evidence="4" id="KW-0653">Protein transport</keyword>
<dbReference type="EMBL" id="QSRJ01000005">
    <property type="protein sequence ID" value="RGL10484.1"/>
    <property type="molecule type" value="Genomic_DNA"/>
</dbReference>
<name>A0A3E4QUK4_9ACTN</name>
<dbReference type="PANTHER" id="PTHR42982:SF1">
    <property type="entry name" value="SEC-INDEPENDENT PROTEIN TRANSLOCASE PROTEIN TATA"/>
    <property type="match status" value="1"/>
</dbReference>
<evidence type="ECO:0000256" key="8">
    <source>
        <dbReference type="SAM" id="MobiDB-lite"/>
    </source>
</evidence>
<gene>
    <name evidence="9" type="ORF">DXC81_05490</name>
</gene>